<feature type="compositionally biased region" description="Basic and acidic residues" evidence="1">
    <location>
        <begin position="84"/>
        <end position="95"/>
    </location>
</feature>
<feature type="compositionally biased region" description="Acidic residues" evidence="1">
    <location>
        <begin position="96"/>
        <end position="105"/>
    </location>
</feature>
<name>A0A4Q0SZH6_9BACT</name>
<organism evidence="2 3">
    <name type="scientific">Granulicella sibirica</name>
    <dbReference type="NCBI Taxonomy" id="2479048"/>
    <lineage>
        <taxon>Bacteria</taxon>
        <taxon>Pseudomonadati</taxon>
        <taxon>Acidobacteriota</taxon>
        <taxon>Terriglobia</taxon>
        <taxon>Terriglobales</taxon>
        <taxon>Acidobacteriaceae</taxon>
        <taxon>Granulicella</taxon>
    </lineage>
</organism>
<proteinExistence type="predicted"/>
<sequence>MLEERARSSGLTLSEWVRDVLLAAPVEPSAEAGSEVVLAELLALRSLFLNLSFRADKSPLTEAELRGLIERADATKLERARERLQAARAASKETQPEVEDGGMGS</sequence>
<accession>A0A4Q0SZH6</accession>
<dbReference type="Proteomes" id="UP000289437">
    <property type="component" value="Unassembled WGS sequence"/>
</dbReference>
<feature type="region of interest" description="Disordered" evidence="1">
    <location>
        <begin position="84"/>
        <end position="105"/>
    </location>
</feature>
<reference evidence="2 3" key="1">
    <citation type="submission" date="2018-11" db="EMBL/GenBank/DDBJ databases">
        <authorList>
            <person name="Mardanov A.V."/>
            <person name="Ravin N.V."/>
            <person name="Dedysh S.N."/>
        </authorList>
    </citation>
    <scope>NUCLEOTIDE SEQUENCE [LARGE SCALE GENOMIC DNA]</scope>
    <source>
        <strain evidence="2 3">AF10</strain>
    </source>
</reference>
<protein>
    <submittedName>
        <fullName evidence="2">Uncharacterized protein</fullName>
    </submittedName>
</protein>
<reference evidence="3" key="2">
    <citation type="submission" date="2019-02" db="EMBL/GenBank/DDBJ databases">
        <title>Granulicella sibirica sp. nov., a psychrotolerant acidobacterium isolated from an organic soil layer in forested tundra, West Siberia.</title>
        <authorList>
            <person name="Oshkin I.Y."/>
            <person name="Kulichevskaya I.S."/>
            <person name="Rijpstra W.I.C."/>
            <person name="Sinninghe Damste J.S."/>
            <person name="Rakitin A.L."/>
            <person name="Ravin N.V."/>
            <person name="Dedysh S.N."/>
        </authorList>
    </citation>
    <scope>NUCLEOTIDE SEQUENCE [LARGE SCALE GENOMIC DNA]</scope>
    <source>
        <strain evidence="3">AF10</strain>
    </source>
</reference>
<evidence type="ECO:0000313" key="3">
    <source>
        <dbReference type="Proteomes" id="UP000289437"/>
    </source>
</evidence>
<comment type="caution">
    <text evidence="2">The sequence shown here is derived from an EMBL/GenBank/DDBJ whole genome shotgun (WGS) entry which is preliminary data.</text>
</comment>
<dbReference type="AlphaFoldDB" id="A0A4Q0SZH6"/>
<gene>
    <name evidence="2" type="ORF">GRAN_0023</name>
</gene>
<evidence type="ECO:0000256" key="1">
    <source>
        <dbReference type="SAM" id="MobiDB-lite"/>
    </source>
</evidence>
<dbReference type="EMBL" id="RDSM01000001">
    <property type="protein sequence ID" value="RXH56713.1"/>
    <property type="molecule type" value="Genomic_DNA"/>
</dbReference>
<evidence type="ECO:0000313" key="2">
    <source>
        <dbReference type="EMBL" id="RXH56713.1"/>
    </source>
</evidence>
<keyword evidence="3" id="KW-1185">Reference proteome</keyword>